<proteinExistence type="predicted"/>
<organism evidence="1 2">
    <name type="scientific">Streptomyces katrae</name>
    <dbReference type="NCBI Taxonomy" id="68223"/>
    <lineage>
        <taxon>Bacteria</taxon>
        <taxon>Bacillati</taxon>
        <taxon>Actinomycetota</taxon>
        <taxon>Actinomycetes</taxon>
        <taxon>Kitasatosporales</taxon>
        <taxon>Streptomycetaceae</taxon>
        <taxon>Streptomyces</taxon>
    </lineage>
</organism>
<gene>
    <name evidence="1" type="ORF">QEZ40_007514</name>
</gene>
<evidence type="ECO:0000313" key="1">
    <source>
        <dbReference type="EMBL" id="MDK9501142.1"/>
    </source>
</evidence>
<dbReference type="RefSeq" id="WP_185911067.1">
    <property type="nucleotide sequence ID" value="NZ_JASITI010000091.1"/>
</dbReference>
<dbReference type="Gene3D" id="3.30.70.100">
    <property type="match status" value="1"/>
</dbReference>
<evidence type="ECO:0008006" key="3">
    <source>
        <dbReference type="Google" id="ProtNLM"/>
    </source>
</evidence>
<accession>A0ABT7H5I5</accession>
<dbReference type="Proteomes" id="UP001223390">
    <property type="component" value="Unassembled WGS sequence"/>
</dbReference>
<comment type="caution">
    <text evidence="1">The sequence shown here is derived from an EMBL/GenBank/DDBJ whole genome shotgun (WGS) entry which is preliminary data.</text>
</comment>
<dbReference type="EMBL" id="JASITI010000091">
    <property type="protein sequence ID" value="MDK9501142.1"/>
    <property type="molecule type" value="Genomic_DNA"/>
</dbReference>
<dbReference type="SUPFAM" id="SSF54909">
    <property type="entry name" value="Dimeric alpha+beta barrel"/>
    <property type="match status" value="1"/>
</dbReference>
<dbReference type="InterPro" id="IPR011008">
    <property type="entry name" value="Dimeric_a/b-barrel"/>
</dbReference>
<sequence length="102" mass="11529">MKFAQIIDFETERIDEVRELLRSYEEQARSQGRGGAPVARTLLKDRANPNRYLAVVQFESHEAAMANSDAPETNELAQALSALMTRPTAYTDCDIVDHQSMR</sequence>
<protein>
    <recommendedName>
        <fullName evidence="3">Antibiotic biosynthesis monooxygenase</fullName>
    </recommendedName>
</protein>
<keyword evidence="2" id="KW-1185">Reference proteome</keyword>
<name>A0ABT7H5I5_9ACTN</name>
<reference evidence="1 2" key="1">
    <citation type="submission" date="2023-05" db="EMBL/GenBank/DDBJ databases">
        <title>Sequencing and Assembly of Streptomyces sp. NP73.</title>
        <authorList>
            <person name="Konwar A.N."/>
            <person name="Saikia K."/>
            <person name="Thakur D."/>
        </authorList>
    </citation>
    <scope>NUCLEOTIDE SEQUENCE [LARGE SCALE GENOMIC DNA]</scope>
    <source>
        <strain evidence="1 2">NP73</strain>
    </source>
</reference>
<evidence type="ECO:0000313" key="2">
    <source>
        <dbReference type="Proteomes" id="UP001223390"/>
    </source>
</evidence>